<dbReference type="PANTHER" id="PTHR30466">
    <property type="entry name" value="FLAVIN REDUCTASE"/>
    <property type="match status" value="1"/>
</dbReference>
<protein>
    <submittedName>
        <fullName evidence="3">Flavin reductase ActVB</fullName>
    </submittedName>
</protein>
<dbReference type="EMBL" id="FNOK01000100">
    <property type="protein sequence ID" value="SDZ56093.1"/>
    <property type="molecule type" value="Genomic_DNA"/>
</dbReference>
<evidence type="ECO:0000313" key="3">
    <source>
        <dbReference type="EMBL" id="SDZ56093.1"/>
    </source>
</evidence>
<evidence type="ECO:0000313" key="4">
    <source>
        <dbReference type="Proteomes" id="UP000199529"/>
    </source>
</evidence>
<feature type="domain" description="Flavin reductase like" evidence="2">
    <location>
        <begin position="17"/>
        <end position="160"/>
    </location>
</feature>
<dbReference type="Proteomes" id="UP000199529">
    <property type="component" value="Unassembled WGS sequence"/>
</dbReference>
<dbReference type="OrthoDB" id="3677205at2"/>
<dbReference type="AlphaFoldDB" id="A0A1H3U0Z4"/>
<keyword evidence="4" id="KW-1185">Reference proteome</keyword>
<sequence length="166" mass="18049">MTDRMHELDPATFRSVLGRFPSGVTIVTTRSESGTLHGFTASSFASLSLDPPLILVCLDRRANCFPVFQAAERFVVNIATPAHADLAIKFATKGENKFAEGNFEFDEEGHPLLPDAAAVIRCELEQVVPGGDHVILIGRVHDARAGSDEPVMWYRGDFLHLGESAA</sequence>
<dbReference type="RefSeq" id="WP_093278695.1">
    <property type="nucleotide sequence ID" value="NZ_FNOK01000100.1"/>
</dbReference>
<dbReference type="InterPro" id="IPR012349">
    <property type="entry name" value="Split_barrel_FMN-bd"/>
</dbReference>
<dbReference type="GO" id="GO:0042602">
    <property type="term" value="F:riboflavin reductase (NADPH) activity"/>
    <property type="evidence" value="ECO:0007669"/>
    <property type="project" value="TreeGrafter"/>
</dbReference>
<name>A0A1H3U0Z4_9PSEU</name>
<dbReference type="PANTHER" id="PTHR30466:SF1">
    <property type="entry name" value="FMN REDUCTASE (NADH) RUTF"/>
    <property type="match status" value="1"/>
</dbReference>
<dbReference type="Gene3D" id="2.30.110.10">
    <property type="entry name" value="Electron Transport, Fmn-binding Protein, Chain A"/>
    <property type="match status" value="1"/>
</dbReference>
<dbReference type="SUPFAM" id="SSF50475">
    <property type="entry name" value="FMN-binding split barrel"/>
    <property type="match status" value="1"/>
</dbReference>
<proteinExistence type="predicted"/>
<accession>A0A1H3U0Z4</accession>
<dbReference type="GO" id="GO:0010181">
    <property type="term" value="F:FMN binding"/>
    <property type="evidence" value="ECO:0007669"/>
    <property type="project" value="InterPro"/>
</dbReference>
<dbReference type="SMART" id="SM00903">
    <property type="entry name" value="Flavin_Reduct"/>
    <property type="match status" value="1"/>
</dbReference>
<dbReference type="Pfam" id="PF01613">
    <property type="entry name" value="Flavin_Reduct"/>
    <property type="match status" value="1"/>
</dbReference>
<gene>
    <name evidence="3" type="ORF">SAMN05216215_11005</name>
</gene>
<dbReference type="STRING" id="418495.SAMN05216215_11005"/>
<evidence type="ECO:0000259" key="2">
    <source>
        <dbReference type="SMART" id="SM00903"/>
    </source>
</evidence>
<reference evidence="4" key="1">
    <citation type="submission" date="2016-10" db="EMBL/GenBank/DDBJ databases">
        <authorList>
            <person name="Varghese N."/>
            <person name="Submissions S."/>
        </authorList>
    </citation>
    <scope>NUCLEOTIDE SEQUENCE [LARGE SCALE GENOMIC DNA]</scope>
    <source>
        <strain evidence="4">CGMCC 4.3530</strain>
    </source>
</reference>
<dbReference type="InterPro" id="IPR050268">
    <property type="entry name" value="NADH-dep_flavin_reductase"/>
</dbReference>
<organism evidence="3 4">
    <name type="scientific">Saccharopolyspora shandongensis</name>
    <dbReference type="NCBI Taxonomy" id="418495"/>
    <lineage>
        <taxon>Bacteria</taxon>
        <taxon>Bacillati</taxon>
        <taxon>Actinomycetota</taxon>
        <taxon>Actinomycetes</taxon>
        <taxon>Pseudonocardiales</taxon>
        <taxon>Pseudonocardiaceae</taxon>
        <taxon>Saccharopolyspora</taxon>
    </lineage>
</organism>
<dbReference type="InterPro" id="IPR002563">
    <property type="entry name" value="Flavin_Rdtase-like_dom"/>
</dbReference>
<evidence type="ECO:0000256" key="1">
    <source>
        <dbReference type="ARBA" id="ARBA00023002"/>
    </source>
</evidence>
<keyword evidence="1" id="KW-0560">Oxidoreductase</keyword>